<dbReference type="EMBL" id="AEDY01000032">
    <property type="protein sequence ID" value="EFO54717.1"/>
    <property type="molecule type" value="Genomic_DNA"/>
</dbReference>
<evidence type="ECO:0000256" key="7">
    <source>
        <dbReference type="SAM" id="MobiDB-lite"/>
    </source>
</evidence>
<dbReference type="Gene3D" id="3.40.1370.10">
    <property type="match status" value="1"/>
</dbReference>
<evidence type="ECO:0000256" key="1">
    <source>
        <dbReference type="ARBA" id="ARBA00010528"/>
    </source>
</evidence>
<evidence type="ECO:0000256" key="3">
    <source>
        <dbReference type="ARBA" id="ARBA00022980"/>
    </source>
</evidence>
<dbReference type="InterPro" id="IPR023574">
    <property type="entry name" value="Ribosomal_uL4_dom_sf"/>
</dbReference>
<reference evidence="8" key="1">
    <citation type="submission" date="2010-09" db="EMBL/GenBank/DDBJ databases">
        <authorList>
            <person name="Daugherty S.C."/>
            <person name="Kilian M."/>
            <person name="Tettelin H."/>
        </authorList>
    </citation>
    <scope>NUCLEOTIDE SEQUENCE [LARGE SCALE GENOMIC DNA]</scope>
    <source>
        <strain evidence="8">SK1302</strain>
    </source>
</reference>
<evidence type="ECO:0000256" key="4">
    <source>
        <dbReference type="ARBA" id="ARBA00023274"/>
    </source>
</evidence>
<dbReference type="NCBIfam" id="TIGR03953">
    <property type="entry name" value="rplD_bact"/>
    <property type="match status" value="1"/>
</dbReference>
<sequence>MADANHGVKKGTGRARQGSIRSPQWRGGGIVFGPTPRSYAYKLPQKVRRLALKSVYSEKVAENKFVAVDSLEFTAPKTAEFAKVLAALSIDSKVLVILEEGNEFAALSARNLPNVKVATATTASVLDIANSDKLLVTQAAISKIEEVLA</sequence>
<comment type="subunit">
    <text evidence="2">Part of the 50S ribosomal subunit.</text>
</comment>
<accession>A0ABP2JC13</accession>
<evidence type="ECO:0000313" key="8">
    <source>
        <dbReference type="EMBL" id="EFO54717.1"/>
    </source>
</evidence>
<dbReference type="InterPro" id="IPR002136">
    <property type="entry name" value="Ribosomal_uL4"/>
</dbReference>
<evidence type="ECO:0000256" key="6">
    <source>
        <dbReference type="ARBA" id="ARBA00035462"/>
    </source>
</evidence>
<proteinExistence type="inferred from homology"/>
<feature type="region of interest" description="Disordered" evidence="7">
    <location>
        <begin position="1"/>
        <end position="29"/>
    </location>
</feature>
<dbReference type="GO" id="GO:0005840">
    <property type="term" value="C:ribosome"/>
    <property type="evidence" value="ECO:0007669"/>
    <property type="project" value="UniProtKB-KW"/>
</dbReference>
<protein>
    <recommendedName>
        <fullName evidence="5">Large ribosomal subunit protein uL4</fullName>
    </recommendedName>
    <alternativeName>
        <fullName evidence="6">50S ribosomal protein L4</fullName>
    </alternativeName>
</protein>
<evidence type="ECO:0000256" key="5">
    <source>
        <dbReference type="ARBA" id="ARBA00035244"/>
    </source>
</evidence>
<evidence type="ECO:0000256" key="2">
    <source>
        <dbReference type="ARBA" id="ARBA00011838"/>
    </source>
</evidence>
<dbReference type="PANTHER" id="PTHR10746">
    <property type="entry name" value="50S RIBOSOMAL PROTEIN L4"/>
    <property type="match status" value="1"/>
</dbReference>
<gene>
    <name evidence="8" type="primary">rplD</name>
    <name evidence="8" type="ORF">SIN_0357</name>
</gene>
<name>A0ABP2JC13_9STRE</name>
<organism evidence="8">
    <name type="scientific">Streptococcus infantis SK1302</name>
    <dbReference type="NCBI Taxonomy" id="871237"/>
    <lineage>
        <taxon>Bacteria</taxon>
        <taxon>Bacillati</taxon>
        <taxon>Bacillota</taxon>
        <taxon>Bacilli</taxon>
        <taxon>Lactobacillales</taxon>
        <taxon>Streptococcaceae</taxon>
        <taxon>Streptococcus</taxon>
    </lineage>
</organism>
<keyword evidence="4" id="KW-0687">Ribonucleoprotein</keyword>
<dbReference type="Pfam" id="PF00573">
    <property type="entry name" value="Ribosomal_L4"/>
    <property type="match status" value="1"/>
</dbReference>
<dbReference type="InterPro" id="IPR013005">
    <property type="entry name" value="Ribosomal_uL4-like"/>
</dbReference>
<dbReference type="PANTHER" id="PTHR10746:SF6">
    <property type="entry name" value="LARGE RIBOSOMAL SUBUNIT PROTEIN UL4M"/>
    <property type="match status" value="1"/>
</dbReference>
<comment type="caution">
    <text evidence="8">The sequence shown here is derived from an EMBL/GenBank/DDBJ whole genome shotgun (WGS) entry which is preliminary data.</text>
</comment>
<comment type="similarity">
    <text evidence="1">Belongs to the universal ribosomal protein uL4 family.</text>
</comment>
<keyword evidence="3 8" id="KW-0689">Ribosomal protein</keyword>
<dbReference type="SUPFAM" id="SSF52166">
    <property type="entry name" value="Ribosomal protein L4"/>
    <property type="match status" value="1"/>
</dbReference>